<dbReference type="InterPro" id="IPR005064">
    <property type="entry name" value="BUG"/>
</dbReference>
<protein>
    <submittedName>
        <fullName evidence="2">Tripartite tricarboxylate transporter substrate binding protein</fullName>
    </submittedName>
</protein>
<organism evidence="2 3">
    <name type="scientific">Agrobacterium vitis</name>
    <name type="common">Rhizobium vitis</name>
    <dbReference type="NCBI Taxonomy" id="373"/>
    <lineage>
        <taxon>Bacteria</taxon>
        <taxon>Pseudomonadati</taxon>
        <taxon>Pseudomonadota</taxon>
        <taxon>Alphaproteobacteria</taxon>
        <taxon>Hyphomicrobiales</taxon>
        <taxon>Rhizobiaceae</taxon>
        <taxon>Rhizobium/Agrobacterium group</taxon>
        <taxon>Agrobacterium</taxon>
    </lineage>
</organism>
<dbReference type="RefSeq" id="WP_194417410.1">
    <property type="nucleotide sequence ID" value="NZ_JACXXJ020000006.1"/>
</dbReference>
<dbReference type="PROSITE" id="PS51318">
    <property type="entry name" value="TAT"/>
    <property type="match status" value="1"/>
</dbReference>
<dbReference type="CDD" id="cd07012">
    <property type="entry name" value="PBP2_Bug_TTT"/>
    <property type="match status" value="1"/>
</dbReference>
<dbReference type="Gene3D" id="3.40.190.10">
    <property type="entry name" value="Periplasmic binding protein-like II"/>
    <property type="match status" value="1"/>
</dbReference>
<dbReference type="InterPro" id="IPR042100">
    <property type="entry name" value="Bug_dom1"/>
</dbReference>
<comment type="caution">
    <text evidence="2">The sequence shown here is derived from an EMBL/GenBank/DDBJ whole genome shotgun (WGS) entry which is preliminary data.</text>
</comment>
<accession>A0AAE2UZE8</accession>
<name>A0AAE2UZE8_AGRVI</name>
<gene>
    <name evidence="2" type="ORF">IEI95_028985</name>
</gene>
<evidence type="ECO:0000256" key="1">
    <source>
        <dbReference type="ARBA" id="ARBA00006987"/>
    </source>
</evidence>
<dbReference type="AlphaFoldDB" id="A0AAE2UZE8"/>
<dbReference type="PANTHER" id="PTHR42928">
    <property type="entry name" value="TRICARBOXYLATE-BINDING PROTEIN"/>
    <property type="match status" value="1"/>
</dbReference>
<evidence type="ECO:0000313" key="3">
    <source>
        <dbReference type="Proteomes" id="UP000655037"/>
    </source>
</evidence>
<comment type="similarity">
    <text evidence="1">Belongs to the UPF0065 (bug) family.</text>
</comment>
<dbReference type="PIRSF" id="PIRSF017082">
    <property type="entry name" value="YflP"/>
    <property type="match status" value="1"/>
</dbReference>
<dbReference type="SUPFAM" id="SSF53850">
    <property type="entry name" value="Periplasmic binding protein-like II"/>
    <property type="match status" value="1"/>
</dbReference>
<evidence type="ECO:0000313" key="2">
    <source>
        <dbReference type="EMBL" id="MBF2718234.1"/>
    </source>
</evidence>
<dbReference type="PANTHER" id="PTHR42928:SF3">
    <property type="entry name" value="UPF0065 PROTEIN YFLP"/>
    <property type="match status" value="1"/>
</dbReference>
<dbReference type="Proteomes" id="UP000655037">
    <property type="component" value="Unassembled WGS sequence"/>
</dbReference>
<sequence length="329" mass="34584">MIERRTLLKTLAGTGFAAAALAVVPPHLALAQTPRIKRLRIIAPAAAGSGYDETARVCERVMTESGLIGSAQITNIPGAGGTVGLMKFLEQYRGHDDALLVSGSTMVSAIIANKTPVEISAAAPIARLYGTANALIVPASSPYKTIGDLMSAFRKVPETISWAGGSIGGGDHLIAGMFAKTAGVDPKRLNYVAFAGGGEILAALLGGHVTMASSTWGEVAEQVRSGEVRCLGVTAGKDETGITAPTLRSQGVDLVFYTWRALLGAPGINVQQRENLLATVDAMIKSDPWKAEIERQGWIDFYLPGDAFASFVEEQSQIFRTTLRSLGLA</sequence>
<dbReference type="Pfam" id="PF03401">
    <property type="entry name" value="TctC"/>
    <property type="match status" value="1"/>
</dbReference>
<reference evidence="2" key="1">
    <citation type="submission" date="2020-11" db="EMBL/GenBank/DDBJ databases">
        <title>Agrobacterium vitis strain K377 genome.</title>
        <authorList>
            <person name="Xi H."/>
        </authorList>
    </citation>
    <scope>NUCLEOTIDE SEQUENCE</scope>
    <source>
        <strain evidence="2">K377</strain>
    </source>
</reference>
<dbReference type="EMBL" id="JACXXJ020000006">
    <property type="protein sequence ID" value="MBF2718234.1"/>
    <property type="molecule type" value="Genomic_DNA"/>
</dbReference>
<dbReference type="Gene3D" id="3.40.190.150">
    <property type="entry name" value="Bordetella uptake gene, domain 1"/>
    <property type="match status" value="1"/>
</dbReference>
<dbReference type="InterPro" id="IPR006311">
    <property type="entry name" value="TAT_signal"/>
</dbReference>
<proteinExistence type="inferred from homology"/>